<feature type="compositionally biased region" description="Low complexity" evidence="1">
    <location>
        <begin position="21"/>
        <end position="43"/>
    </location>
</feature>
<organism evidence="3 4">
    <name type="scientific">Streptomyces violaceoruber</name>
    <dbReference type="NCBI Taxonomy" id="1935"/>
    <lineage>
        <taxon>Bacteria</taxon>
        <taxon>Bacillati</taxon>
        <taxon>Actinomycetota</taxon>
        <taxon>Actinomycetes</taxon>
        <taxon>Kitasatosporales</taxon>
        <taxon>Streptomycetaceae</taxon>
        <taxon>Streptomyces</taxon>
        <taxon>Streptomyces violaceoruber group</taxon>
    </lineage>
</organism>
<evidence type="ECO:0000313" key="4">
    <source>
        <dbReference type="Proteomes" id="UP000192445"/>
    </source>
</evidence>
<feature type="transmembrane region" description="Helical" evidence="2">
    <location>
        <begin position="57"/>
        <end position="79"/>
    </location>
</feature>
<dbReference type="Proteomes" id="UP000192445">
    <property type="component" value="Chromosome"/>
</dbReference>
<reference evidence="3 4" key="1">
    <citation type="submission" date="2017-03" db="EMBL/GenBank/DDBJ databases">
        <title>Complete Genome Sequence of a natural compounds producer, Streptomyces violaceus S21.</title>
        <authorList>
            <person name="Zhong C."/>
            <person name="Zhao Z."/>
            <person name="Fu J."/>
            <person name="Zong G."/>
            <person name="Qin R."/>
            <person name="Cao G."/>
        </authorList>
    </citation>
    <scope>NUCLEOTIDE SEQUENCE [LARGE SCALE GENOMIC DNA]</scope>
    <source>
        <strain evidence="3 4">S21</strain>
    </source>
</reference>
<dbReference type="EMBL" id="CP020570">
    <property type="protein sequence ID" value="ARF66067.1"/>
    <property type="molecule type" value="Genomic_DNA"/>
</dbReference>
<protein>
    <submittedName>
        <fullName evidence="3">Uncharacterized protein</fullName>
    </submittedName>
</protein>
<evidence type="ECO:0000256" key="2">
    <source>
        <dbReference type="SAM" id="Phobius"/>
    </source>
</evidence>
<keyword evidence="2" id="KW-0472">Membrane</keyword>
<dbReference type="KEGG" id="svu:B1H20_08125"/>
<feature type="region of interest" description="Disordered" evidence="1">
    <location>
        <begin position="21"/>
        <end position="52"/>
    </location>
</feature>
<keyword evidence="2" id="KW-1133">Transmembrane helix</keyword>
<accession>A0A1V0ULT5</accession>
<sequence>MVEGFSSAAVMTDASAAVAAHPSAADTATTASPSSPGTAHTPGHGSGGDAPMSGMDPLSVCLAVLGAWGLALLATWLLLGLRADGRRLGAPVGAGLLRASRRNPPPSISVLAAVSVLRM</sequence>
<evidence type="ECO:0000313" key="3">
    <source>
        <dbReference type="EMBL" id="ARF66067.1"/>
    </source>
</evidence>
<proteinExistence type="predicted"/>
<name>A0A1V0ULT5_STRVN</name>
<keyword evidence="2" id="KW-0812">Transmembrane</keyword>
<evidence type="ECO:0000256" key="1">
    <source>
        <dbReference type="SAM" id="MobiDB-lite"/>
    </source>
</evidence>
<gene>
    <name evidence="3" type="ORF">B1H20_08125</name>
</gene>
<dbReference type="AlphaFoldDB" id="A0A1V0ULT5"/>